<dbReference type="PROSITE" id="PS50294">
    <property type="entry name" value="WD_REPEATS_REGION"/>
    <property type="match status" value="1"/>
</dbReference>
<dbReference type="Pfam" id="PF00400">
    <property type="entry name" value="WD40"/>
    <property type="match status" value="3"/>
</dbReference>
<sequence>MNQFLITCPNLNHSQVVDNYCLNQACTEMRFSCAKCLIDRKSCHTDHFEDVKSISHFRDFYAEVQKDCDVLITQLGSVYAQITQQFNRLIENLREKYQVPFEKLKVLTPIQINQVVNQMVKFKVQSKTLFHQIKESFVTFNALLEKCQFNMQIQELNYVIKKKEVNGPFSMSLMKENSLKDTELYALALNKSCSIMIAGYATGLIKVFDFKFGQLKMVQLLDQHKLWINSLLFMKTSDCFISGSNDQSIIVWQQQKNSLWQIFQKLEGHTGAISCLELSKNEDILISGSADCSIKFWEKKISWDCYFTLNGHSGSVQGLSLNSESNQLISCAYEDKKIIVSQQKGKVWIKIQNVSVEQWGLRLCFVKENQFVFQPYCKDHLLIFQFNFKTKQFDNIKKVNVKSSKQCNSQFPQKWVPSKQILISKNGSFVNLIKRDENGDFYCDQSIDFRTASIYGTVSEDADYMITWDQNSLDIQVRQYKIENQMKNIIQNPNHFQ</sequence>
<dbReference type="GO" id="GO:0097361">
    <property type="term" value="C:cytosolic [4Fe-4S] assembly targeting complex"/>
    <property type="evidence" value="ECO:0007669"/>
    <property type="project" value="TreeGrafter"/>
</dbReference>
<feature type="repeat" description="WD" evidence="1">
    <location>
        <begin position="221"/>
        <end position="253"/>
    </location>
</feature>
<evidence type="ECO:0000313" key="2">
    <source>
        <dbReference type="EMBL" id="CAD8182429.1"/>
    </source>
</evidence>
<accession>A0A8S1W2T8</accession>
<dbReference type="SMART" id="SM00320">
    <property type="entry name" value="WD40"/>
    <property type="match status" value="4"/>
</dbReference>
<evidence type="ECO:0000256" key="1">
    <source>
        <dbReference type="PROSITE-ProRule" id="PRU00221"/>
    </source>
</evidence>
<keyword evidence="3" id="KW-1185">Reference proteome</keyword>
<dbReference type="PROSITE" id="PS50082">
    <property type="entry name" value="WD_REPEATS_2"/>
    <property type="match status" value="2"/>
</dbReference>
<protein>
    <recommendedName>
        <fullName evidence="4">WD domain, G-beta repeat protein</fullName>
    </recommendedName>
</protein>
<evidence type="ECO:0008006" key="4">
    <source>
        <dbReference type="Google" id="ProtNLM"/>
    </source>
</evidence>
<reference evidence="2" key="1">
    <citation type="submission" date="2021-01" db="EMBL/GenBank/DDBJ databases">
        <authorList>
            <consortium name="Genoscope - CEA"/>
            <person name="William W."/>
        </authorList>
    </citation>
    <scope>NUCLEOTIDE SEQUENCE</scope>
</reference>
<dbReference type="Proteomes" id="UP000683925">
    <property type="component" value="Unassembled WGS sequence"/>
</dbReference>
<dbReference type="PANTHER" id="PTHR19920:SF0">
    <property type="entry name" value="CYTOSOLIC IRON-SULFUR PROTEIN ASSEMBLY PROTEIN CIAO1-RELATED"/>
    <property type="match status" value="1"/>
</dbReference>
<organism evidence="2 3">
    <name type="scientific">Paramecium octaurelia</name>
    <dbReference type="NCBI Taxonomy" id="43137"/>
    <lineage>
        <taxon>Eukaryota</taxon>
        <taxon>Sar</taxon>
        <taxon>Alveolata</taxon>
        <taxon>Ciliophora</taxon>
        <taxon>Intramacronucleata</taxon>
        <taxon>Oligohymenophorea</taxon>
        <taxon>Peniculida</taxon>
        <taxon>Parameciidae</taxon>
        <taxon>Paramecium</taxon>
    </lineage>
</organism>
<gene>
    <name evidence="2" type="ORF">POCTA_138.1.T0790010</name>
</gene>
<dbReference type="InterPro" id="IPR001680">
    <property type="entry name" value="WD40_rpt"/>
</dbReference>
<dbReference type="OMA" id="SIKFWEK"/>
<dbReference type="GO" id="GO:0016226">
    <property type="term" value="P:iron-sulfur cluster assembly"/>
    <property type="evidence" value="ECO:0007669"/>
    <property type="project" value="TreeGrafter"/>
</dbReference>
<dbReference type="EMBL" id="CAJJDP010000078">
    <property type="protein sequence ID" value="CAD8182429.1"/>
    <property type="molecule type" value="Genomic_DNA"/>
</dbReference>
<proteinExistence type="predicted"/>
<dbReference type="AlphaFoldDB" id="A0A8S1W2T8"/>
<keyword evidence="1" id="KW-0853">WD repeat</keyword>
<dbReference type="OrthoDB" id="406844at2759"/>
<name>A0A8S1W2T8_PAROT</name>
<feature type="repeat" description="WD" evidence="1">
    <location>
        <begin position="266"/>
        <end position="298"/>
    </location>
</feature>
<comment type="caution">
    <text evidence="2">The sequence shown here is derived from an EMBL/GenBank/DDBJ whole genome shotgun (WGS) entry which is preliminary data.</text>
</comment>
<evidence type="ECO:0000313" key="3">
    <source>
        <dbReference type="Proteomes" id="UP000683925"/>
    </source>
</evidence>
<dbReference type="PANTHER" id="PTHR19920">
    <property type="entry name" value="WD40 PROTEIN CIAO1"/>
    <property type="match status" value="1"/>
</dbReference>